<evidence type="ECO:0000256" key="1">
    <source>
        <dbReference type="ARBA" id="ARBA00008005"/>
    </source>
</evidence>
<dbReference type="Proteomes" id="UP000186535">
    <property type="component" value="Unassembled WGS sequence"/>
</dbReference>
<dbReference type="Gene3D" id="2.60.40.4290">
    <property type="match status" value="1"/>
</dbReference>
<dbReference type="InterPro" id="IPR035089">
    <property type="entry name" value="Phage_sheath_subtilisin"/>
</dbReference>
<accession>A0A1C4CAK2</accession>
<dbReference type="Pfam" id="PF04984">
    <property type="entry name" value="Phage_sheath_1"/>
    <property type="match status" value="1"/>
</dbReference>
<evidence type="ECO:0000259" key="3">
    <source>
        <dbReference type="Pfam" id="PF17481"/>
    </source>
</evidence>
<dbReference type="Gene3D" id="3.10.450.690">
    <property type="match status" value="1"/>
</dbReference>
<evidence type="ECO:0000313" key="5">
    <source>
        <dbReference type="Proteomes" id="UP000186535"/>
    </source>
</evidence>
<protein>
    <recommendedName>
        <fullName evidence="6">Phage tail sheath protein</fullName>
    </recommendedName>
</protein>
<evidence type="ECO:0008006" key="6">
    <source>
        <dbReference type="Google" id="ProtNLM"/>
    </source>
</evidence>
<dbReference type="RefSeq" id="WP_073518400.1">
    <property type="nucleotide sequence ID" value="NZ_MPOM01000003.1"/>
</dbReference>
<comment type="caution">
    <text evidence="4">The sequence shown here is derived from an EMBL/GenBank/DDBJ whole genome shotgun (WGS) entry which is preliminary data.</text>
</comment>
<dbReference type="Gene3D" id="3.40.50.11790">
    <property type="match status" value="1"/>
</dbReference>
<gene>
    <name evidence="4" type="ORF">BJR07_22925</name>
</gene>
<organism evidence="4 5">
    <name type="scientific">Bacillus cereus</name>
    <dbReference type="NCBI Taxonomy" id="1396"/>
    <lineage>
        <taxon>Bacteria</taxon>
        <taxon>Bacillati</taxon>
        <taxon>Bacillota</taxon>
        <taxon>Bacilli</taxon>
        <taxon>Bacillales</taxon>
        <taxon>Bacillaceae</taxon>
        <taxon>Bacillus</taxon>
        <taxon>Bacillus cereus group</taxon>
    </lineage>
</organism>
<dbReference type="AlphaFoldDB" id="A0A1C4CAK2"/>
<dbReference type="Gene3D" id="3.30.1370.220">
    <property type="match status" value="1"/>
</dbReference>
<reference evidence="4 5" key="1">
    <citation type="submission" date="2016-11" db="EMBL/GenBank/DDBJ databases">
        <title>Identification of Bacillus cereus isolated from egg-white.</title>
        <authorList>
            <person name="Soni A."/>
            <person name="Oey I."/>
            <person name="Silcock P."/>
            <person name="Bremer P."/>
        </authorList>
    </citation>
    <scope>NUCLEOTIDE SEQUENCE [LARGE SCALE GENOMIC DNA]</scope>
    <source>
        <strain evidence="4 5">NZAS03</strain>
    </source>
</reference>
<evidence type="ECO:0000313" key="4">
    <source>
        <dbReference type="EMBL" id="OKA34377.1"/>
    </source>
</evidence>
<evidence type="ECO:0000259" key="2">
    <source>
        <dbReference type="Pfam" id="PF04984"/>
    </source>
</evidence>
<comment type="similarity">
    <text evidence="1">Belongs to the myoviridae tail sheath protein family.</text>
</comment>
<dbReference type="EMBL" id="MPON01000010">
    <property type="protein sequence ID" value="OKA34377.1"/>
    <property type="molecule type" value="Genomic_DNA"/>
</dbReference>
<dbReference type="InterPro" id="IPR035326">
    <property type="entry name" value="Beta_sandwich_Seath"/>
</dbReference>
<sequence length="463" mass="50994">MPKPFKEGKHELETGFYSFVELVVKGAVDTTARGTLMMPIKADWGPENTVVDLYSYDDNPFVGQTSHLVNLARMTKLKLLKVVRLATTDAKKATIALDTVNVTAKYTGTRGNNFKVTVRPKLGETGVKQLIVTEGFTELERVSFATIDELIAKTKYSLYIVISKIDGKTGTVADANNVPLTGGVSGQNVKVENYNDFFALAKVEEDLDGVVLDGVTDPALKTLLVQFVQTMRAAGKLITGYTAGEGSTDIDYYGITNCVQKAKIYEQSYTPQEVAVYMAAALLACPLNESVAQKATPFTWVEKLGVEETKARIATGNLVFFQEGKKVRFNTPVNTMTTLKNLDAVIGMAEDADEAGVIRTLQKVKIVLGIDYITNAEEKIFNRYISKANTQSKRIAAAQAIKDELLEPLAKEEVIELGSFNCYEDPRHTQNLGKAVYKDEAYFITEYTIIDAIEKVYNKNKTA</sequence>
<feature type="domain" description="Phage tail sheath protein-like beta-sandwich" evidence="3">
    <location>
        <begin position="88"/>
        <end position="184"/>
    </location>
</feature>
<dbReference type="Pfam" id="PF17481">
    <property type="entry name" value="Phage_sheath_domII"/>
    <property type="match status" value="1"/>
</dbReference>
<proteinExistence type="inferred from homology"/>
<feature type="domain" description="Tail sheath protein subtilisin-like" evidence="2">
    <location>
        <begin position="189"/>
        <end position="335"/>
    </location>
</feature>
<name>A0A1C4CAK2_BACCE</name>